<dbReference type="GO" id="GO:0005829">
    <property type="term" value="C:cytosol"/>
    <property type="evidence" value="ECO:0007669"/>
    <property type="project" value="TreeGrafter"/>
</dbReference>
<organism evidence="4">
    <name type="scientific">marine sediment metagenome</name>
    <dbReference type="NCBI Taxonomy" id="412755"/>
    <lineage>
        <taxon>unclassified sequences</taxon>
        <taxon>metagenomes</taxon>
        <taxon>ecological metagenomes</taxon>
    </lineage>
</organism>
<dbReference type="Pfam" id="PF00920">
    <property type="entry name" value="ILVD_EDD_N"/>
    <property type="match status" value="1"/>
</dbReference>
<feature type="non-terminal residue" evidence="4">
    <location>
        <position position="285"/>
    </location>
</feature>
<dbReference type="SUPFAM" id="SSF143975">
    <property type="entry name" value="IlvD/EDD N-terminal domain-like"/>
    <property type="match status" value="1"/>
</dbReference>
<feature type="domain" description="Dihydroxy-acid/6-phosphogluconate dehydratase N-terminal" evidence="3">
    <location>
        <begin position="2"/>
        <end position="283"/>
    </location>
</feature>
<dbReference type="PROSITE" id="PS00886">
    <property type="entry name" value="ILVD_EDD_1"/>
    <property type="match status" value="1"/>
</dbReference>
<protein>
    <recommendedName>
        <fullName evidence="3">Dihydroxy-acid/6-phosphogluconate dehydratase N-terminal domain-containing protein</fullName>
    </recommendedName>
</protein>
<sequence>RDIAQAVKAGVYSGGGVPFEFNTIAVCDGLAMGHKGMKYSLPSRELITDSIEIMAEAHAFDALVFIPNCDKIVPGMLMAAVRLNLPSIFISGGPMLAGHMSSDDGVKKVDVISVFEAVGKVTSGQMTEEELKHLEEVACPGCGSCAGMFTANTMNCLTEALGMGLVGNGTIPAVDGRRWQLAKEAGQWVMKLLANDIRPRNIITKDSIRNAFTVDMALGGSTNSVLHLVAIAHEAGIDFPLSLINEIGERTPHLCKLSPAGDYRIEDLDRAGGIAGVMKELQELL</sequence>
<dbReference type="PANTHER" id="PTHR43661:SF3">
    <property type="entry name" value="D-XYLONATE DEHYDRATASE YAGF-RELATED"/>
    <property type="match status" value="1"/>
</dbReference>
<evidence type="ECO:0000259" key="3">
    <source>
        <dbReference type="Pfam" id="PF00920"/>
    </source>
</evidence>
<evidence type="ECO:0000313" key="4">
    <source>
        <dbReference type="EMBL" id="GAI17916.1"/>
    </source>
</evidence>
<dbReference type="InterPro" id="IPR020558">
    <property type="entry name" value="DiOHA_6PGluconate_deHydtase_CS"/>
</dbReference>
<name>X1MIL2_9ZZZZ</name>
<feature type="non-terminal residue" evidence="4">
    <location>
        <position position="1"/>
    </location>
</feature>
<dbReference type="EMBL" id="BARV01004425">
    <property type="protein sequence ID" value="GAI17916.1"/>
    <property type="molecule type" value="Genomic_DNA"/>
</dbReference>
<proteinExistence type="inferred from homology"/>
<evidence type="ECO:0000256" key="2">
    <source>
        <dbReference type="ARBA" id="ARBA00023239"/>
    </source>
</evidence>
<keyword evidence="2" id="KW-0456">Lyase</keyword>
<comment type="caution">
    <text evidence="4">The sequence shown here is derived from an EMBL/GenBank/DDBJ whole genome shotgun (WGS) entry which is preliminary data.</text>
</comment>
<dbReference type="PANTHER" id="PTHR43661">
    <property type="entry name" value="D-XYLONATE DEHYDRATASE"/>
    <property type="match status" value="1"/>
</dbReference>
<reference evidence="4" key="1">
    <citation type="journal article" date="2014" name="Front. Microbiol.">
        <title>High frequency of phylogenetically diverse reductive dehalogenase-homologous genes in deep subseafloor sedimentary metagenomes.</title>
        <authorList>
            <person name="Kawai M."/>
            <person name="Futagami T."/>
            <person name="Toyoda A."/>
            <person name="Takaki Y."/>
            <person name="Nishi S."/>
            <person name="Hori S."/>
            <person name="Arai W."/>
            <person name="Tsubouchi T."/>
            <person name="Morono Y."/>
            <person name="Uchiyama I."/>
            <person name="Ito T."/>
            <person name="Fujiyama A."/>
            <person name="Inagaki F."/>
            <person name="Takami H."/>
        </authorList>
    </citation>
    <scope>NUCLEOTIDE SEQUENCE</scope>
    <source>
        <strain evidence="4">Expedition CK06-06</strain>
    </source>
</reference>
<dbReference type="AlphaFoldDB" id="X1MIL2"/>
<gene>
    <name evidence="4" type="ORF">S06H3_09843</name>
</gene>
<accession>X1MIL2</accession>
<dbReference type="InterPro" id="IPR000581">
    <property type="entry name" value="ILV_EDD_N"/>
</dbReference>
<comment type="similarity">
    <text evidence="1">Belongs to the IlvD/Edd family.</text>
</comment>
<dbReference type="GO" id="GO:0016836">
    <property type="term" value="F:hydro-lyase activity"/>
    <property type="evidence" value="ECO:0007669"/>
    <property type="project" value="UniProtKB-ARBA"/>
</dbReference>
<evidence type="ECO:0000256" key="1">
    <source>
        <dbReference type="ARBA" id="ARBA00006486"/>
    </source>
</evidence>
<dbReference type="InterPro" id="IPR037237">
    <property type="entry name" value="IlvD/EDD_N"/>
</dbReference>